<organism evidence="1 2">
    <name type="scientific">candidate division WWE3 bacterium CG08_land_8_20_14_0_20_41_10</name>
    <dbReference type="NCBI Taxonomy" id="1975085"/>
    <lineage>
        <taxon>Bacteria</taxon>
        <taxon>Katanobacteria</taxon>
    </lineage>
</organism>
<dbReference type="EMBL" id="PEYU01000058">
    <property type="protein sequence ID" value="PIS22331.1"/>
    <property type="molecule type" value="Genomic_DNA"/>
</dbReference>
<comment type="caution">
    <text evidence="1">The sequence shown here is derived from an EMBL/GenBank/DDBJ whole genome shotgun (WGS) entry which is preliminary data.</text>
</comment>
<proteinExistence type="predicted"/>
<sequence length="134" mass="15063">MARVVGPLMSLSASQTLGGTLAFSQWKGRAYVRLRVDPYNPKSDYQTGIRNTMKKGVMYFTKGSYVGAPAKTWWNTYGEAEKPAVSGFNRFMRAFVALNDCLCDDLIPTVLTRVVNSDLKSWVESSLHLLRFLE</sequence>
<evidence type="ECO:0000313" key="1">
    <source>
        <dbReference type="EMBL" id="PIS22331.1"/>
    </source>
</evidence>
<accession>A0A2H0XBU6</accession>
<name>A0A2H0XBU6_UNCKA</name>
<evidence type="ECO:0000313" key="2">
    <source>
        <dbReference type="Proteomes" id="UP000231252"/>
    </source>
</evidence>
<dbReference type="AlphaFoldDB" id="A0A2H0XBU6"/>
<protein>
    <submittedName>
        <fullName evidence="1">Uncharacterized protein</fullName>
    </submittedName>
</protein>
<dbReference type="Proteomes" id="UP000231252">
    <property type="component" value="Unassembled WGS sequence"/>
</dbReference>
<reference evidence="2" key="1">
    <citation type="submission" date="2017-09" db="EMBL/GenBank/DDBJ databases">
        <title>Depth-based differentiation of microbial function through sediment-hosted aquifers and enrichment of novel symbionts in the deep terrestrial subsurface.</title>
        <authorList>
            <person name="Probst A.J."/>
            <person name="Ladd B."/>
            <person name="Jarett J.K."/>
            <person name="Geller-Mcgrath D.E."/>
            <person name="Sieber C.M.K."/>
            <person name="Emerson J.B."/>
            <person name="Anantharaman K."/>
            <person name="Thomas B.C."/>
            <person name="Malmstrom R."/>
            <person name="Stieglmeier M."/>
            <person name="Klingl A."/>
            <person name="Woyke T."/>
            <person name="Ryan C.M."/>
            <person name="Banfield J.F."/>
        </authorList>
    </citation>
    <scope>NUCLEOTIDE SEQUENCE [LARGE SCALE GENOMIC DNA]</scope>
</reference>
<gene>
    <name evidence="1" type="ORF">COT50_02610</name>
</gene>